<protein>
    <submittedName>
        <fullName evidence="1">Uncharacterized protein</fullName>
    </submittedName>
</protein>
<sequence>MGALGHPFIMVPNRAPSTLMTPPPSAQQPTILTTFTPNNNAFIQKCTNVIKLMYDHPWPSYKKIPAETRERWFQKWDKTHDPIIRKIFDHRIARQFQQMLEDTDEGFKRRRLTNRANRALARSSKYTSGSATFMKTKAKLSIDCEAMMAETFITHRPWIIILEAVTQQSQRTRDDDNNSTASVVDPDRIWCEDASEPYKNCMYRLGSFFIDNLRTSTLRQSTSATIRPINLKDNVDLREKVLILTRSLHHQAHQLYEPGERYQAILSLMTDTDDLRLE</sequence>
<accession>A0A444X863</accession>
<name>A0A444X863_ARAHY</name>
<reference evidence="1 2" key="1">
    <citation type="submission" date="2019-01" db="EMBL/GenBank/DDBJ databases">
        <title>Sequencing of cultivated peanut Arachis hypogaea provides insights into genome evolution and oil improvement.</title>
        <authorList>
            <person name="Chen X."/>
        </authorList>
    </citation>
    <scope>NUCLEOTIDE SEQUENCE [LARGE SCALE GENOMIC DNA]</scope>
    <source>
        <strain evidence="2">cv. Fuhuasheng</strain>
        <tissue evidence="1">Leaves</tissue>
    </source>
</reference>
<dbReference type="Proteomes" id="UP000289738">
    <property type="component" value="Chromosome B10"/>
</dbReference>
<evidence type="ECO:0000313" key="2">
    <source>
        <dbReference type="Proteomes" id="UP000289738"/>
    </source>
</evidence>
<comment type="caution">
    <text evidence="1">The sequence shown here is derived from an EMBL/GenBank/DDBJ whole genome shotgun (WGS) entry which is preliminary data.</text>
</comment>
<organism evidence="1 2">
    <name type="scientific">Arachis hypogaea</name>
    <name type="common">Peanut</name>
    <dbReference type="NCBI Taxonomy" id="3818"/>
    <lineage>
        <taxon>Eukaryota</taxon>
        <taxon>Viridiplantae</taxon>
        <taxon>Streptophyta</taxon>
        <taxon>Embryophyta</taxon>
        <taxon>Tracheophyta</taxon>
        <taxon>Spermatophyta</taxon>
        <taxon>Magnoliopsida</taxon>
        <taxon>eudicotyledons</taxon>
        <taxon>Gunneridae</taxon>
        <taxon>Pentapetalae</taxon>
        <taxon>rosids</taxon>
        <taxon>fabids</taxon>
        <taxon>Fabales</taxon>
        <taxon>Fabaceae</taxon>
        <taxon>Papilionoideae</taxon>
        <taxon>50 kb inversion clade</taxon>
        <taxon>dalbergioids sensu lato</taxon>
        <taxon>Dalbergieae</taxon>
        <taxon>Pterocarpus clade</taxon>
        <taxon>Arachis</taxon>
    </lineage>
</organism>
<evidence type="ECO:0000313" key="1">
    <source>
        <dbReference type="EMBL" id="RYQ85886.1"/>
    </source>
</evidence>
<proteinExistence type="predicted"/>
<dbReference type="AlphaFoldDB" id="A0A444X863"/>
<dbReference type="EMBL" id="SDMP01000020">
    <property type="protein sequence ID" value="RYQ85886.1"/>
    <property type="molecule type" value="Genomic_DNA"/>
</dbReference>
<gene>
    <name evidence="1" type="ORF">Ahy_B10g105511</name>
</gene>
<keyword evidence="2" id="KW-1185">Reference proteome</keyword>